<dbReference type="EMBL" id="AGRW01000047">
    <property type="protein sequence ID" value="EIC01740.1"/>
    <property type="molecule type" value="Genomic_DNA"/>
</dbReference>
<protein>
    <recommendedName>
        <fullName evidence="5">Lipoprotein</fullName>
    </recommendedName>
</protein>
<organism evidence="3 4">
    <name type="scientific">Treponema saccharophilum DSM 2985</name>
    <dbReference type="NCBI Taxonomy" id="907348"/>
    <lineage>
        <taxon>Bacteria</taxon>
        <taxon>Pseudomonadati</taxon>
        <taxon>Spirochaetota</taxon>
        <taxon>Spirochaetia</taxon>
        <taxon>Spirochaetales</taxon>
        <taxon>Treponemataceae</taxon>
        <taxon>Treponema</taxon>
    </lineage>
</organism>
<dbReference type="OrthoDB" id="360878at2"/>
<keyword evidence="4" id="KW-1185">Reference proteome</keyword>
<evidence type="ECO:0008006" key="5">
    <source>
        <dbReference type="Google" id="ProtNLM"/>
    </source>
</evidence>
<accession>H7EL15</accession>
<proteinExistence type="predicted"/>
<dbReference type="RefSeq" id="WP_002704492.1">
    <property type="nucleotide sequence ID" value="NZ_AGRW01000047.1"/>
</dbReference>
<dbReference type="eggNOG" id="ENOG50300T0">
    <property type="taxonomic scope" value="Bacteria"/>
</dbReference>
<feature type="signal peptide" evidence="2">
    <location>
        <begin position="1"/>
        <end position="20"/>
    </location>
</feature>
<feature type="chain" id="PRO_5003608753" description="Lipoprotein" evidence="2">
    <location>
        <begin position="21"/>
        <end position="231"/>
    </location>
</feature>
<evidence type="ECO:0000256" key="2">
    <source>
        <dbReference type="SAM" id="SignalP"/>
    </source>
</evidence>
<gene>
    <name evidence="3" type="ORF">TresaDRAFT_1029</name>
</gene>
<evidence type="ECO:0000313" key="3">
    <source>
        <dbReference type="EMBL" id="EIC01740.1"/>
    </source>
</evidence>
<evidence type="ECO:0000313" key="4">
    <source>
        <dbReference type="Proteomes" id="UP000003571"/>
    </source>
</evidence>
<name>H7EL15_9SPIR</name>
<dbReference type="AlphaFoldDB" id="H7EL15"/>
<feature type="compositionally biased region" description="Acidic residues" evidence="1">
    <location>
        <begin position="222"/>
        <end position="231"/>
    </location>
</feature>
<dbReference type="PATRIC" id="fig|907348.3.peg.1597"/>
<keyword evidence="2" id="KW-0732">Signal</keyword>
<dbReference type="STRING" id="907348.TresaDRAFT_1029"/>
<dbReference type="SUPFAM" id="SSF69322">
    <property type="entry name" value="Tricorn protease domain 2"/>
    <property type="match status" value="1"/>
</dbReference>
<evidence type="ECO:0000256" key="1">
    <source>
        <dbReference type="SAM" id="MobiDB-lite"/>
    </source>
</evidence>
<comment type="caution">
    <text evidence="3">The sequence shown here is derived from an EMBL/GenBank/DDBJ whole genome shotgun (WGS) entry which is preliminary data.</text>
</comment>
<feature type="region of interest" description="Disordered" evidence="1">
    <location>
        <begin position="212"/>
        <end position="231"/>
    </location>
</feature>
<reference evidence="3 4" key="1">
    <citation type="submission" date="2011-09" db="EMBL/GenBank/DDBJ databases">
        <title>The draft genome of Treponema saccharophilum DSM 2985.</title>
        <authorList>
            <consortium name="US DOE Joint Genome Institute (JGI-PGF)"/>
            <person name="Lucas S."/>
            <person name="Copeland A."/>
            <person name="Lapidus A."/>
            <person name="Glavina del Rio T."/>
            <person name="Dalin E."/>
            <person name="Tice H."/>
            <person name="Bruce D."/>
            <person name="Goodwin L."/>
            <person name="Pitluck S."/>
            <person name="Peters L."/>
            <person name="Kyrpides N."/>
            <person name="Mavromatis K."/>
            <person name="Ivanova N."/>
            <person name="Markowitz V."/>
            <person name="Cheng J.-F."/>
            <person name="Hugenholtz P."/>
            <person name="Woyke T."/>
            <person name="Wu D."/>
            <person name="Gronow S."/>
            <person name="Wellnitz S."/>
            <person name="Brambilla E."/>
            <person name="Klenk H.-P."/>
            <person name="Eisen J.A."/>
        </authorList>
    </citation>
    <scope>NUCLEOTIDE SEQUENCE [LARGE SCALE GENOMIC DNA]</scope>
    <source>
        <strain evidence="3 4">DSM 2985</strain>
    </source>
</reference>
<dbReference type="Proteomes" id="UP000003571">
    <property type="component" value="Unassembled WGS sequence"/>
</dbReference>
<sequence>MNIRKLLFAALIIRILPVFAEDSECKLGGKWYCRQVFDGNGRQITNFRNWELISDYFVSPERDKLLVYHRPDKARAFLITLYDLRTGNIIAEREPGWACFGVSWMKEHLVYKWATTGGGMRFEYRNYKTLDVEKTVTAFFPFEDEEDDILIESSYFYADRKIVFRKFSDGNEIRTLDLADELSKRGIYTSGAGVSDIEKTGKRKYKITVGYNPSEEGHENEDCTTEIELEP</sequence>